<evidence type="ECO:0008006" key="3">
    <source>
        <dbReference type="Google" id="ProtNLM"/>
    </source>
</evidence>
<dbReference type="HOGENOM" id="CLU_743828_0_0_12"/>
<evidence type="ECO:0000313" key="2">
    <source>
        <dbReference type="Proteomes" id="UP000006048"/>
    </source>
</evidence>
<dbReference type="STRING" id="869212.Turpa_0170"/>
<dbReference type="Proteomes" id="UP000006048">
    <property type="component" value="Chromosome"/>
</dbReference>
<dbReference type="OrthoDB" id="317932at2"/>
<protein>
    <recommendedName>
        <fullName evidence="3">DUF1574 domain-containing protein</fullName>
    </recommendedName>
</protein>
<proteinExistence type="predicted"/>
<dbReference type="KEGG" id="tpx:Turpa_0170"/>
<accession>I4B0M5</accession>
<dbReference type="InterPro" id="IPR011468">
    <property type="entry name" value="DUF1574"/>
</dbReference>
<dbReference type="Pfam" id="PF07611">
    <property type="entry name" value="DUF1574"/>
    <property type="match status" value="1"/>
</dbReference>
<sequence length="372" mass="43107">MSNSESNKPLMKRWLYYPLILLALLFAADKLLLLTGKPSAGAVEGSGIQLTETARIRLDNEASFVAKKRGTLTGCGSACRTVLVFGSSRSERFNLLKQEASITEFLAAKERDQILETQFLVYAQVGAQMVVYYHAVDRLWRQNLIPDAIVFELGPELLELEHRNNHGKSEFIFSDEYDYDYYRLLEKFGKKSVSEEARARLIFAGYALKPRPELLISDYRARPQNERPQYSILEKYIRGYKDYLDSDLTGKLRDERIGQFLSMYEGNYKIFAVDPLMDESLRRIVKLARDKNVPMLLYKPFVHEELNRVLDKTPYAPAVEKYAIDLPGGSVKFHFAKQDDYKCKFWSDASHYSTRCTPEIMHHLLRQLNFFR</sequence>
<evidence type="ECO:0000313" key="1">
    <source>
        <dbReference type="EMBL" id="AFM10832.1"/>
    </source>
</evidence>
<gene>
    <name evidence="1" type="ordered locus">Turpa_0170</name>
</gene>
<keyword evidence="2" id="KW-1185">Reference proteome</keyword>
<dbReference type="AlphaFoldDB" id="I4B0M5"/>
<organism evidence="1 2">
    <name type="scientific">Turneriella parva (strain ATCC BAA-1111 / DSM 21527 / NCTC 11395 / H)</name>
    <name type="common">Leptospira parva</name>
    <dbReference type="NCBI Taxonomy" id="869212"/>
    <lineage>
        <taxon>Bacteria</taxon>
        <taxon>Pseudomonadati</taxon>
        <taxon>Spirochaetota</taxon>
        <taxon>Spirochaetia</taxon>
        <taxon>Leptospirales</taxon>
        <taxon>Leptospiraceae</taxon>
        <taxon>Turneriella</taxon>
    </lineage>
</organism>
<reference evidence="1 2" key="1">
    <citation type="submission" date="2012-06" db="EMBL/GenBank/DDBJ databases">
        <title>The complete chromosome of genome of Turneriella parva DSM 21527.</title>
        <authorList>
            <consortium name="US DOE Joint Genome Institute (JGI-PGF)"/>
            <person name="Lucas S."/>
            <person name="Han J."/>
            <person name="Lapidus A."/>
            <person name="Bruce D."/>
            <person name="Goodwin L."/>
            <person name="Pitluck S."/>
            <person name="Peters L."/>
            <person name="Kyrpides N."/>
            <person name="Mavromatis K."/>
            <person name="Ivanova N."/>
            <person name="Mikhailova N."/>
            <person name="Chertkov O."/>
            <person name="Detter J.C."/>
            <person name="Tapia R."/>
            <person name="Han C."/>
            <person name="Land M."/>
            <person name="Hauser L."/>
            <person name="Markowitz V."/>
            <person name="Cheng J.-F."/>
            <person name="Hugenholtz P."/>
            <person name="Woyke T."/>
            <person name="Wu D."/>
            <person name="Gronow S."/>
            <person name="Wellnitz S."/>
            <person name="Brambilla E."/>
            <person name="Klenk H.-P."/>
            <person name="Eisen J.A."/>
        </authorList>
    </citation>
    <scope>NUCLEOTIDE SEQUENCE [LARGE SCALE GENOMIC DNA]</scope>
    <source>
        <strain evidence="2">ATCC BAA-1111 / DSM 21527 / NCTC 11395 / H</strain>
    </source>
</reference>
<dbReference type="EMBL" id="CP002959">
    <property type="protein sequence ID" value="AFM10832.1"/>
    <property type="molecule type" value="Genomic_DNA"/>
</dbReference>
<name>I4B0M5_TURPD</name>